<dbReference type="GO" id="GO:0005886">
    <property type="term" value="C:plasma membrane"/>
    <property type="evidence" value="ECO:0007669"/>
    <property type="project" value="TreeGrafter"/>
</dbReference>
<evidence type="ECO:0000313" key="5">
    <source>
        <dbReference type="Proteomes" id="UP000230842"/>
    </source>
</evidence>
<keyword evidence="5" id="KW-1185">Reference proteome</keyword>
<dbReference type="OrthoDB" id="3218134at2"/>
<protein>
    <submittedName>
        <fullName evidence="4">Uncharacterized protein YlxW (UPF0749 family)</fullName>
    </submittedName>
</protein>
<keyword evidence="3" id="KW-0812">Transmembrane</keyword>
<dbReference type="InterPro" id="IPR010273">
    <property type="entry name" value="DUF881"/>
</dbReference>
<comment type="caution">
    <text evidence="4">The sequence shown here is derived from an EMBL/GenBank/DDBJ whole genome shotgun (WGS) entry which is preliminary data.</text>
</comment>
<evidence type="ECO:0000256" key="2">
    <source>
        <dbReference type="SAM" id="Coils"/>
    </source>
</evidence>
<gene>
    <name evidence="4" type="ORF">CLV56_2893</name>
</gene>
<dbReference type="PANTHER" id="PTHR37313:SF1">
    <property type="entry name" value="UPF0749 PROTEIN RV1823"/>
    <property type="match status" value="1"/>
</dbReference>
<dbReference type="RefSeq" id="WP_157805178.1">
    <property type="nucleotide sequence ID" value="NZ_PGEZ01000002.1"/>
</dbReference>
<reference evidence="4 5" key="1">
    <citation type="submission" date="2017-11" db="EMBL/GenBank/DDBJ databases">
        <title>Genomic Encyclopedia of Archaeal and Bacterial Type Strains, Phase II (KMG-II): From Individual Species to Whole Genera.</title>
        <authorList>
            <person name="Goeker M."/>
        </authorList>
    </citation>
    <scope>NUCLEOTIDE SEQUENCE [LARGE SCALE GENOMIC DNA]</scope>
    <source>
        <strain evidence="4 5">DSM 27763</strain>
    </source>
</reference>
<dbReference type="Pfam" id="PF05949">
    <property type="entry name" value="DUF881"/>
    <property type="match status" value="1"/>
</dbReference>
<comment type="similarity">
    <text evidence="1">Belongs to the UPF0749 family.</text>
</comment>
<dbReference type="Gene3D" id="3.30.70.1880">
    <property type="entry name" value="Protein of unknown function DUF881"/>
    <property type="match status" value="1"/>
</dbReference>
<feature type="coiled-coil region" evidence="2">
    <location>
        <begin position="79"/>
        <end position="127"/>
    </location>
</feature>
<proteinExistence type="inferred from homology"/>
<dbReference type="EMBL" id="PGEZ01000002">
    <property type="protein sequence ID" value="PJJ53404.1"/>
    <property type="molecule type" value="Genomic_DNA"/>
</dbReference>
<dbReference type="PANTHER" id="PTHR37313">
    <property type="entry name" value="UPF0749 PROTEIN RV1825"/>
    <property type="match status" value="1"/>
</dbReference>
<keyword evidence="3" id="KW-0472">Membrane</keyword>
<evidence type="ECO:0000256" key="3">
    <source>
        <dbReference type="SAM" id="Phobius"/>
    </source>
</evidence>
<name>A0A2M9B634_9ACTN</name>
<keyword evidence="2" id="KW-0175">Coiled coil</keyword>
<keyword evidence="3" id="KW-1133">Transmembrane helix</keyword>
<sequence length="275" mass="29514">MSEPVGPGREPGDATGNATSLLETVMAHPLDEDYYTRDPGSSARRGGWAAAAAIITFAALLTIAAVQTWDNRPAEESERAQLIEQIENRKADIQTVQDDVAQVRADVERLRREASGSEARTRAEEQRRVVGTAAVVGPGLRAVVDSAPNAEAHPAAEVRDKDLQLLVNGLWQAGAEAVAINGNRLTTMSSIRGAGDAITVNYRSLSSPYTVSAIGSPRTLPGNFAETVAAQTWRSLQQNLGMRFQVSEPDSLRLPAAPRRASTIRHAEVPEVEDE</sequence>
<feature type="transmembrane region" description="Helical" evidence="3">
    <location>
        <begin position="47"/>
        <end position="69"/>
    </location>
</feature>
<evidence type="ECO:0000313" key="4">
    <source>
        <dbReference type="EMBL" id="PJJ53404.1"/>
    </source>
</evidence>
<evidence type="ECO:0000256" key="1">
    <source>
        <dbReference type="ARBA" id="ARBA00009108"/>
    </source>
</evidence>
<accession>A0A2M9B634</accession>
<dbReference type="Proteomes" id="UP000230842">
    <property type="component" value="Unassembled WGS sequence"/>
</dbReference>
<dbReference type="AlphaFoldDB" id="A0A2M9B634"/>
<organism evidence="4 5">
    <name type="scientific">Mumia flava</name>
    <dbReference type="NCBI Taxonomy" id="1348852"/>
    <lineage>
        <taxon>Bacteria</taxon>
        <taxon>Bacillati</taxon>
        <taxon>Actinomycetota</taxon>
        <taxon>Actinomycetes</taxon>
        <taxon>Propionibacteriales</taxon>
        <taxon>Nocardioidaceae</taxon>
        <taxon>Mumia</taxon>
    </lineage>
</organism>